<dbReference type="AlphaFoldDB" id="A0A7S0ZS69"/>
<dbReference type="Gene3D" id="3.40.1090.10">
    <property type="entry name" value="Cytosolic phospholipase A2 catalytic domain"/>
    <property type="match status" value="1"/>
</dbReference>
<feature type="region of interest" description="Disordered" evidence="1">
    <location>
        <begin position="1"/>
        <end position="26"/>
    </location>
</feature>
<sequence>MASADVGDISDASAHEEPQAQTPGVWGSVSGALQRLVGRAGDEELSESELQMGLKLEQLKLKAPGGDSFNFLKCGVEVDARVWTMPREVFPEMQEMPKWVKHTNDLGLALSGGGIRATCESFGVLQALHRMGHLKQVRYICSNSGSSWVAAPFAFLPDDYAVSDFFGHGPLGPKKLTLAQLDTMQDRSFLKVASEANPTMRAIEDIIKSQATWFRKPKLRGWNESVTHAYLKPFGLHSEASVMSPPKGTKGYDRAQAAVAGTGVTVYPLRDGAPYPIIGASQMHWNNEDPGGVWYPLEFTPLYSGLPLSVSLSDGVVGGGVLESFGLGAVRPLDARRVIDEDQEVKVKPEYWCPLAYAAGTSSGAPYMGIADKTIVRALGGEVVPVWHPAGTADNKYNEQAIQADGGACDDIAVLGLLRRNVRKIISVLGINRPFTDENLVWEEWWTSLFGRTTRGISPKDPAVLNARAQVFAPEKLDELVDAARKLAEKGLTPIVEQELDVLPNPRCGVKGGYKVKVLWVFAYLSDSFRTALPQETQELLKTPIPAWKTVAANPVATVMQTANIMLHADDIDSGFPFNTTYFGNYTPRLCQLLSENMAHNLSEFKALSRFCK</sequence>
<organism evidence="2">
    <name type="scientific">Noctiluca scintillans</name>
    <name type="common">Sea sparkle</name>
    <name type="synonym">Red tide dinoflagellate</name>
    <dbReference type="NCBI Taxonomy" id="2966"/>
    <lineage>
        <taxon>Eukaryota</taxon>
        <taxon>Sar</taxon>
        <taxon>Alveolata</taxon>
        <taxon>Dinophyceae</taxon>
        <taxon>Noctilucales</taxon>
        <taxon>Noctilucaceae</taxon>
        <taxon>Noctiluca</taxon>
    </lineage>
</organism>
<evidence type="ECO:0008006" key="3">
    <source>
        <dbReference type="Google" id="ProtNLM"/>
    </source>
</evidence>
<evidence type="ECO:0000256" key="1">
    <source>
        <dbReference type="SAM" id="MobiDB-lite"/>
    </source>
</evidence>
<protein>
    <recommendedName>
        <fullName evidence="3">PNPLA domain-containing protein</fullName>
    </recommendedName>
</protein>
<dbReference type="EMBL" id="HBFQ01007528">
    <property type="protein sequence ID" value="CAD8830909.1"/>
    <property type="molecule type" value="Transcribed_RNA"/>
</dbReference>
<dbReference type="InterPro" id="IPR016035">
    <property type="entry name" value="Acyl_Trfase/lysoPLipase"/>
</dbReference>
<gene>
    <name evidence="2" type="ORF">NSCI0253_LOCUS5255</name>
</gene>
<evidence type="ECO:0000313" key="2">
    <source>
        <dbReference type="EMBL" id="CAD8830909.1"/>
    </source>
</evidence>
<accession>A0A7S0ZS69</accession>
<name>A0A7S0ZS69_NOCSC</name>
<dbReference type="SUPFAM" id="SSF52151">
    <property type="entry name" value="FabD/lysophospholipase-like"/>
    <property type="match status" value="1"/>
</dbReference>
<proteinExistence type="predicted"/>
<reference evidence="2" key="1">
    <citation type="submission" date="2021-01" db="EMBL/GenBank/DDBJ databases">
        <authorList>
            <person name="Corre E."/>
            <person name="Pelletier E."/>
            <person name="Niang G."/>
            <person name="Scheremetjew M."/>
            <person name="Finn R."/>
            <person name="Kale V."/>
            <person name="Holt S."/>
            <person name="Cochrane G."/>
            <person name="Meng A."/>
            <person name="Brown T."/>
            <person name="Cohen L."/>
        </authorList>
    </citation>
    <scope>NUCLEOTIDE SEQUENCE</scope>
</reference>